<dbReference type="Gramene" id="PUZ45016">
    <property type="protein sequence ID" value="PUZ45016"/>
    <property type="gene ID" value="GQ55_8G185800"/>
</dbReference>
<evidence type="ECO:0000259" key="9">
    <source>
        <dbReference type="Pfam" id="PF23598"/>
    </source>
</evidence>
<dbReference type="Gene3D" id="3.80.10.10">
    <property type="entry name" value="Ribonuclease Inhibitor"/>
    <property type="match status" value="1"/>
</dbReference>
<dbReference type="EMBL" id="CM009756">
    <property type="protein sequence ID" value="PUZ45016.1"/>
    <property type="molecule type" value="Genomic_DNA"/>
</dbReference>
<reference evidence="10 11" key="1">
    <citation type="submission" date="2018-04" db="EMBL/GenBank/DDBJ databases">
        <title>WGS assembly of Panicum hallii var. hallii HAL2.</title>
        <authorList>
            <person name="Lovell J."/>
            <person name="Jenkins J."/>
            <person name="Lowry D."/>
            <person name="Mamidi S."/>
            <person name="Sreedasyam A."/>
            <person name="Weng X."/>
            <person name="Barry K."/>
            <person name="Bonette J."/>
            <person name="Campitelli B."/>
            <person name="Daum C."/>
            <person name="Gordon S."/>
            <person name="Gould B."/>
            <person name="Lipzen A."/>
            <person name="MacQueen A."/>
            <person name="Palacio-Mejia J."/>
            <person name="Plott C."/>
            <person name="Shakirov E."/>
            <person name="Shu S."/>
            <person name="Yoshinaga Y."/>
            <person name="Zane M."/>
            <person name="Rokhsar D."/>
            <person name="Grimwood J."/>
            <person name="Schmutz J."/>
            <person name="Juenger T."/>
        </authorList>
    </citation>
    <scope>NUCLEOTIDE SEQUENCE [LARGE SCALE GENOMIC DNA]</scope>
    <source>
        <strain evidence="11">cv. HAL2</strain>
    </source>
</reference>
<name>A0A2T7CNW4_9POAL</name>
<dbReference type="InterPro" id="IPR041118">
    <property type="entry name" value="Rx_N"/>
</dbReference>
<dbReference type="Pfam" id="PF23598">
    <property type="entry name" value="LRR_14"/>
    <property type="match status" value="1"/>
</dbReference>
<keyword evidence="2" id="KW-0433">Leucine-rich repeat</keyword>
<organism evidence="10 11">
    <name type="scientific">Panicum hallii var. hallii</name>
    <dbReference type="NCBI Taxonomy" id="1504633"/>
    <lineage>
        <taxon>Eukaryota</taxon>
        <taxon>Viridiplantae</taxon>
        <taxon>Streptophyta</taxon>
        <taxon>Embryophyta</taxon>
        <taxon>Tracheophyta</taxon>
        <taxon>Spermatophyta</taxon>
        <taxon>Magnoliopsida</taxon>
        <taxon>Liliopsida</taxon>
        <taxon>Poales</taxon>
        <taxon>Poaceae</taxon>
        <taxon>PACMAD clade</taxon>
        <taxon>Panicoideae</taxon>
        <taxon>Panicodae</taxon>
        <taxon>Paniceae</taxon>
        <taxon>Panicinae</taxon>
        <taxon>Panicum</taxon>
        <taxon>Panicum sect. Panicum</taxon>
    </lineage>
</organism>
<dbReference type="SUPFAM" id="SSF52047">
    <property type="entry name" value="RNI-like"/>
    <property type="match status" value="1"/>
</dbReference>
<dbReference type="PANTHER" id="PTHR19338">
    <property type="entry name" value="TRANSLOCASE OF INNER MITOCHONDRIAL MEMBRANE 13 HOMOLOG"/>
    <property type="match status" value="1"/>
</dbReference>
<dbReference type="InterPro" id="IPR038005">
    <property type="entry name" value="RX-like_CC"/>
</dbReference>
<keyword evidence="6" id="KW-0175">Coiled coil</keyword>
<feature type="domain" description="Disease resistance R13L4/SHOC-2-like LRR" evidence="9">
    <location>
        <begin position="458"/>
        <end position="683"/>
    </location>
</feature>
<protein>
    <submittedName>
        <fullName evidence="10">Uncharacterized protein</fullName>
    </submittedName>
</protein>
<dbReference type="Proteomes" id="UP000244336">
    <property type="component" value="Chromosome 8"/>
</dbReference>
<evidence type="ECO:0000256" key="5">
    <source>
        <dbReference type="ARBA" id="ARBA00022821"/>
    </source>
</evidence>
<accession>A0A2T7CNW4</accession>
<dbReference type="Gene3D" id="1.20.5.4130">
    <property type="match status" value="1"/>
</dbReference>
<evidence type="ECO:0000259" key="8">
    <source>
        <dbReference type="Pfam" id="PF18052"/>
    </source>
</evidence>
<dbReference type="GO" id="GO:0006952">
    <property type="term" value="P:defense response"/>
    <property type="evidence" value="ECO:0007669"/>
    <property type="project" value="UniProtKB-KW"/>
</dbReference>
<feature type="domain" description="Disease resistance N-terminal" evidence="8">
    <location>
        <begin position="12"/>
        <end position="91"/>
    </location>
</feature>
<evidence type="ECO:0000313" key="10">
    <source>
        <dbReference type="EMBL" id="PUZ45016.1"/>
    </source>
</evidence>
<feature type="region of interest" description="Disordered" evidence="7">
    <location>
        <begin position="202"/>
        <end position="245"/>
    </location>
</feature>
<keyword evidence="4" id="KW-0547">Nucleotide-binding</keyword>
<dbReference type="OrthoDB" id="694534at2759"/>
<comment type="similarity">
    <text evidence="1">Belongs to the disease resistance NB-LRR family.</text>
</comment>
<sequence>MLDMILGSAQGAVDSRLGRLTSALAEEAQLLGGVRGDVHFIKDEMESMSGLLMHVADAAGDDTDEDHQVRAWMKQVVEVAYASQNCIDIYVQSIGTRIGGQGLLGLLQRLPQLVWTLPARHRIATQIRELKVRAREMGERRLRYGVESPPRSKVNKASLHASDDEHQKNLEDARRLALVEAKPVPFESFCLFKLMTAEGGEDPLPRGVHGSETTQNSARGQGEYKFKPPKPIRTPRSQPRRARGQRRKCYTQSHCTCGTRLEKKSRPPCEVYEEWKFYSDHRDYLTDFYLEQAIGPVNKNVKAVLRTILGNLVFYTNNCRLFLAVLYANPNQTLGNFWSLCNNLDRYSWSKNKKHLLIQERRWVAEGMIAKRGKLSALDEADRCLDVLIAHRFVTEMDNTKMFLELIPLSTKLGLLEMLDLEDCEQLKDRHLKNICNHVFQLKYLSLRNTNITKLPKQLNKLKCQQDIFTVQMPSRIWTMTELQVLSHVAVSGRGYELISIGNLVQLRKLGVRAIEKLSKCLRSFSIQNKSDNKNGKMDNGHITQHLYIAPKYLQEIKISGLEGLPQWIKNLEELSKITLHETLLAVEDIAILGNLRKLCCLRLGEKSCSESTITFTRYSFQSLNFLIIECSDITNIIFSDAAASELRKIVWSSTGQQSLSLSGIEHLQSLKELNLKGSFDLEEVNKAIEANQN</sequence>
<evidence type="ECO:0000313" key="11">
    <source>
        <dbReference type="Proteomes" id="UP000244336"/>
    </source>
</evidence>
<keyword evidence="5" id="KW-0611">Plant defense</keyword>
<evidence type="ECO:0000256" key="3">
    <source>
        <dbReference type="ARBA" id="ARBA00022737"/>
    </source>
</evidence>
<evidence type="ECO:0000256" key="7">
    <source>
        <dbReference type="SAM" id="MobiDB-lite"/>
    </source>
</evidence>
<dbReference type="PANTHER" id="PTHR19338:SF0">
    <property type="entry name" value="MITOCHONDRIAL IMPORT INNER MEMBRANE TRANSLOCASE SUBUNIT TIM13"/>
    <property type="match status" value="1"/>
</dbReference>
<feature type="region of interest" description="Disordered" evidence="7">
    <location>
        <begin position="145"/>
        <end position="168"/>
    </location>
</feature>
<dbReference type="CDD" id="cd14798">
    <property type="entry name" value="RX-CC_like"/>
    <property type="match status" value="1"/>
</dbReference>
<proteinExistence type="inferred from homology"/>
<dbReference type="AlphaFoldDB" id="A0A2T7CNW4"/>
<dbReference type="Pfam" id="PF18052">
    <property type="entry name" value="Rx_N"/>
    <property type="match status" value="1"/>
</dbReference>
<evidence type="ECO:0000256" key="4">
    <source>
        <dbReference type="ARBA" id="ARBA00022741"/>
    </source>
</evidence>
<evidence type="ECO:0000256" key="6">
    <source>
        <dbReference type="ARBA" id="ARBA00023054"/>
    </source>
</evidence>
<keyword evidence="3" id="KW-0677">Repeat</keyword>
<keyword evidence="11" id="KW-1185">Reference proteome</keyword>
<evidence type="ECO:0000256" key="2">
    <source>
        <dbReference type="ARBA" id="ARBA00022614"/>
    </source>
</evidence>
<evidence type="ECO:0000256" key="1">
    <source>
        <dbReference type="ARBA" id="ARBA00008894"/>
    </source>
</evidence>
<dbReference type="InterPro" id="IPR032675">
    <property type="entry name" value="LRR_dom_sf"/>
</dbReference>
<dbReference type="InterPro" id="IPR055414">
    <property type="entry name" value="LRR_R13L4/SHOC2-like"/>
</dbReference>
<dbReference type="GO" id="GO:0000166">
    <property type="term" value="F:nucleotide binding"/>
    <property type="evidence" value="ECO:0007669"/>
    <property type="project" value="UniProtKB-KW"/>
</dbReference>
<gene>
    <name evidence="10" type="ORF">GQ55_8G185800</name>
</gene>